<accession>A0AA43TS77</accession>
<protein>
    <recommendedName>
        <fullName evidence="1">LYC1 C-terminal domain-containing protein</fullName>
    </recommendedName>
</protein>
<organism evidence="2 3">
    <name type="scientific">Ramalina farinacea</name>
    <dbReference type="NCBI Taxonomy" id="258253"/>
    <lineage>
        <taxon>Eukaryota</taxon>
        <taxon>Fungi</taxon>
        <taxon>Dikarya</taxon>
        <taxon>Ascomycota</taxon>
        <taxon>Pezizomycotina</taxon>
        <taxon>Lecanoromycetes</taxon>
        <taxon>OSLEUM clade</taxon>
        <taxon>Lecanoromycetidae</taxon>
        <taxon>Lecanorales</taxon>
        <taxon>Lecanorineae</taxon>
        <taxon>Ramalinaceae</taxon>
        <taxon>Ramalina</taxon>
    </lineage>
</organism>
<evidence type="ECO:0000313" key="2">
    <source>
        <dbReference type="EMBL" id="MDI1486348.1"/>
    </source>
</evidence>
<name>A0AA43TS77_9LECA</name>
<dbReference type="AlphaFoldDB" id="A0AA43TS77"/>
<evidence type="ECO:0000313" key="3">
    <source>
        <dbReference type="Proteomes" id="UP001161017"/>
    </source>
</evidence>
<proteinExistence type="predicted"/>
<dbReference type="InterPro" id="IPR053013">
    <property type="entry name" value="LAT"/>
</dbReference>
<gene>
    <name evidence="2" type="ORF">OHK93_005575</name>
</gene>
<reference evidence="2" key="1">
    <citation type="journal article" date="2023" name="Genome Biol. Evol.">
        <title>First Whole Genome Sequence and Flow Cytometry Genome Size Data for the Lichen-Forming Fungus Ramalina farinacea (Ascomycota).</title>
        <authorList>
            <person name="Llewellyn T."/>
            <person name="Mian S."/>
            <person name="Hill R."/>
            <person name="Leitch I.J."/>
            <person name="Gaya E."/>
        </authorList>
    </citation>
    <scope>NUCLEOTIDE SEQUENCE</scope>
    <source>
        <strain evidence="2">LIQ254RAFAR</strain>
    </source>
</reference>
<dbReference type="Pfam" id="PF22998">
    <property type="entry name" value="GNAT_LYC1-like"/>
    <property type="match status" value="1"/>
</dbReference>
<dbReference type="Proteomes" id="UP001161017">
    <property type="component" value="Unassembled WGS sequence"/>
</dbReference>
<dbReference type="Gene3D" id="3.40.630.30">
    <property type="match status" value="1"/>
</dbReference>
<evidence type="ECO:0000259" key="1">
    <source>
        <dbReference type="Pfam" id="PF22998"/>
    </source>
</evidence>
<dbReference type="SUPFAM" id="SSF55729">
    <property type="entry name" value="Acyl-CoA N-acyltransferases (Nat)"/>
    <property type="match status" value="1"/>
</dbReference>
<keyword evidence="3" id="KW-1185">Reference proteome</keyword>
<dbReference type="EMBL" id="JAPUFD010000003">
    <property type="protein sequence ID" value="MDI1486348.1"/>
    <property type="molecule type" value="Genomic_DNA"/>
</dbReference>
<comment type="caution">
    <text evidence="2">The sequence shown here is derived from an EMBL/GenBank/DDBJ whole genome shotgun (WGS) entry which is preliminary data.</text>
</comment>
<dbReference type="InterPro" id="IPR016181">
    <property type="entry name" value="Acyl_CoA_acyltransferase"/>
</dbReference>
<dbReference type="PANTHER" id="PTHR34815">
    <property type="entry name" value="LYSINE ACETYLTRANSFERASE"/>
    <property type="match status" value="1"/>
</dbReference>
<feature type="domain" description="LYC1 C-terminal" evidence="1">
    <location>
        <begin position="172"/>
        <end position="399"/>
    </location>
</feature>
<dbReference type="PANTHER" id="PTHR34815:SF4">
    <property type="entry name" value="N-ACETYLTRANSFERASE DOMAIN-CONTAINING PROTEIN"/>
    <property type="match status" value="1"/>
</dbReference>
<dbReference type="InterPro" id="IPR055100">
    <property type="entry name" value="GNAT_LYC1-like"/>
</dbReference>
<sequence>MKLVEANLPPSDSSKLGLCEQTFEEKIRIWKLNGKSWSGRLSVEEYLGREEHLGNQDLTRDGSITYWLLTDLSKNPNERPILSSCESLKKRVLVKQHDQGVEEVVSFGIMSVFCDPALRGRGYAARMMKELGEKLDYRGQKHERKTQFTILYSDIGKTFYAKNGWEPYVSSHVSLPPVKQPNGMKPLHCRPLYASDLAALCGKDESMLKRSMHHARPPTGVAQVAIIPDKATMSWHHAREDYVAQRVLGRTPKVRGALVRCLDGSRVWCFWSRFFGNESTEGNILNILRLVIEAEATEQSLPSAQAVGSTSPSVNNQEHVEAMQAILQAAQLEAAQWNMGAVRMWNPSPLILQAAKKLDSSSQLTHRQEDSIASLRWHDDTTHPTDWIEWMANEKYAWC</sequence>